<gene>
    <name evidence="9" type="ORF">TCIL3000_0_18470</name>
</gene>
<organism evidence="9 10">
    <name type="scientific">Trypanosoma congolense (strain IL3000)</name>
    <dbReference type="NCBI Taxonomy" id="1068625"/>
    <lineage>
        <taxon>Eukaryota</taxon>
        <taxon>Discoba</taxon>
        <taxon>Euglenozoa</taxon>
        <taxon>Kinetoplastea</taxon>
        <taxon>Metakinetoplastina</taxon>
        <taxon>Trypanosomatida</taxon>
        <taxon>Trypanosomatidae</taxon>
        <taxon>Trypanosoma</taxon>
        <taxon>Nannomonas</taxon>
    </lineage>
</organism>
<comment type="caution">
    <text evidence="9">The sequence shown here is derived from an EMBL/GenBank/DDBJ whole genome shotgun (WGS) entry which is preliminary data.</text>
</comment>
<dbReference type="InterPro" id="IPR052347">
    <property type="entry name" value="Isochorismatase_Nicotinamidase"/>
</dbReference>
<feature type="domain" description="Isochorismatase-like" evidence="8">
    <location>
        <begin position="14"/>
        <end position="193"/>
    </location>
</feature>
<evidence type="ECO:0000256" key="1">
    <source>
        <dbReference type="ARBA" id="ARBA00006336"/>
    </source>
</evidence>
<evidence type="ECO:0000256" key="7">
    <source>
        <dbReference type="ARBA" id="ARBA00043224"/>
    </source>
</evidence>
<evidence type="ECO:0000256" key="5">
    <source>
        <dbReference type="ARBA" id="ARBA00037900"/>
    </source>
</evidence>
<keyword evidence="3" id="KW-0479">Metal-binding</keyword>
<dbReference type="OMA" id="DFVDSWP"/>
<dbReference type="SUPFAM" id="SSF52499">
    <property type="entry name" value="Isochorismatase-like hydrolases"/>
    <property type="match status" value="1"/>
</dbReference>
<dbReference type="PANTHER" id="PTHR11080">
    <property type="entry name" value="PYRAZINAMIDASE/NICOTINAMIDASE"/>
    <property type="match status" value="1"/>
</dbReference>
<evidence type="ECO:0000259" key="8">
    <source>
        <dbReference type="Pfam" id="PF00857"/>
    </source>
</evidence>
<evidence type="ECO:0000256" key="2">
    <source>
        <dbReference type="ARBA" id="ARBA00022642"/>
    </source>
</evidence>
<keyword evidence="10" id="KW-1185">Reference proteome</keyword>
<sequence length="209" mass="22997">MSTPSIEISSQHDALLVVDMQNDFVKTDGRLSVAGAEKLLPTLNHIIKNLSFRAVVASKDWHPPNHISFRKEDGTGGQWPPHCVQSTPGAEFHRDLEQGGITHIVHKATSLDSESYSAFCDEAGVTTGLGAMLHAMGVKRIFVCGVAYDYCVYYTSLDARKENFSVVVLEDVVLAVDPENMGAKREHMEREGITFAESKSLFKIFPEAS</sequence>
<keyword evidence="4" id="KW-0378">Hydrolase</keyword>
<reference evidence="10" key="1">
    <citation type="submission" date="2011-07" db="EMBL/GenBank/DDBJ databases">
        <title>Divergent evolution of antigenic variation in African trypanosomes.</title>
        <authorList>
            <person name="Jackson A.P."/>
            <person name="Berry A."/>
            <person name="Allison H.C."/>
            <person name="Burton P."/>
            <person name="Anderson J."/>
            <person name="Aslett M."/>
            <person name="Brown R."/>
            <person name="Corton N."/>
            <person name="Harris D."/>
            <person name="Hauser H."/>
            <person name="Gamble J."/>
            <person name="Gilderthorp R."/>
            <person name="McQuillan J."/>
            <person name="Quail M.A."/>
            <person name="Sanders M."/>
            <person name="Van Tonder A."/>
            <person name="Ginger M.L."/>
            <person name="Donelson J.E."/>
            <person name="Field M.C."/>
            <person name="Barry J.D."/>
            <person name="Berriman M."/>
            <person name="Hertz-Fowler C."/>
        </authorList>
    </citation>
    <scope>NUCLEOTIDE SEQUENCE [LARGE SCALE GENOMIC DNA]</scope>
    <source>
        <strain evidence="10">IL3000</strain>
    </source>
</reference>
<dbReference type="GO" id="GO:0008936">
    <property type="term" value="F:nicotinamidase activity"/>
    <property type="evidence" value="ECO:0007669"/>
    <property type="project" value="UniProtKB-EC"/>
</dbReference>
<evidence type="ECO:0000256" key="3">
    <source>
        <dbReference type="ARBA" id="ARBA00022723"/>
    </source>
</evidence>
<dbReference type="InterPro" id="IPR000868">
    <property type="entry name" value="Isochorismatase-like_dom"/>
</dbReference>
<dbReference type="Gene3D" id="3.40.50.850">
    <property type="entry name" value="Isochorismatase-like"/>
    <property type="match status" value="1"/>
</dbReference>
<accession>F9WI33</accession>
<name>F9WI33_TRYCI</name>
<dbReference type="GO" id="GO:0046872">
    <property type="term" value="F:metal ion binding"/>
    <property type="evidence" value="ECO:0007669"/>
    <property type="project" value="UniProtKB-KW"/>
</dbReference>
<dbReference type="PANTHER" id="PTHR11080:SF2">
    <property type="entry name" value="LD05707P"/>
    <property type="match status" value="1"/>
</dbReference>
<evidence type="ECO:0000256" key="4">
    <source>
        <dbReference type="ARBA" id="ARBA00022801"/>
    </source>
</evidence>
<keyword evidence="2" id="KW-0662">Pyridine nucleotide biosynthesis</keyword>
<comment type="similarity">
    <text evidence="1">Belongs to the isochorismatase family.</text>
</comment>
<comment type="pathway">
    <text evidence="5">Cofactor biosynthesis; nicotinate biosynthesis; nicotinate from nicotinamide: step 1/1.</text>
</comment>
<proteinExistence type="inferred from homology"/>
<dbReference type="GO" id="GO:0019363">
    <property type="term" value="P:pyridine nucleotide biosynthetic process"/>
    <property type="evidence" value="ECO:0007669"/>
    <property type="project" value="UniProtKB-KW"/>
</dbReference>
<dbReference type="Proteomes" id="UP000000702">
    <property type="component" value="Unassembled WGS sequence"/>
</dbReference>
<protein>
    <recommendedName>
        <fullName evidence="6">nicotinamidase</fullName>
        <ecNumber evidence="6">3.5.1.19</ecNumber>
    </recommendedName>
    <alternativeName>
        <fullName evidence="7">Nicotinamide deamidase</fullName>
    </alternativeName>
</protein>
<evidence type="ECO:0000256" key="6">
    <source>
        <dbReference type="ARBA" id="ARBA00039017"/>
    </source>
</evidence>
<evidence type="ECO:0000313" key="10">
    <source>
        <dbReference type="Proteomes" id="UP000000702"/>
    </source>
</evidence>
<dbReference type="EMBL" id="CAEQ01002521">
    <property type="protein sequence ID" value="CCD16978.1"/>
    <property type="molecule type" value="Genomic_DNA"/>
</dbReference>
<reference evidence="9 10" key="2">
    <citation type="journal article" date="2012" name="Proc. Natl. Acad. Sci. U.S.A.">
        <title>Antigenic diversity is generated by distinct evolutionary mechanisms in African trypanosome species.</title>
        <authorList>
            <person name="Jackson A.P."/>
            <person name="Berry A."/>
            <person name="Aslett M."/>
            <person name="Allison H.C."/>
            <person name="Burton P."/>
            <person name="Vavrova-Anderson J."/>
            <person name="Brown R."/>
            <person name="Browne H."/>
            <person name="Corton N."/>
            <person name="Hauser H."/>
            <person name="Gamble J."/>
            <person name="Gilderthorp R."/>
            <person name="Marcello L."/>
            <person name="McQuillan J."/>
            <person name="Otto T.D."/>
            <person name="Quail M.A."/>
            <person name="Sanders M.J."/>
            <person name="van Tonder A."/>
            <person name="Ginger M.L."/>
            <person name="Field M.C."/>
            <person name="Barry J.D."/>
            <person name="Hertz-Fowler C."/>
            <person name="Berriman M."/>
        </authorList>
    </citation>
    <scope>NUCLEOTIDE SEQUENCE [LARGE SCALE GENOMIC DNA]</scope>
    <source>
        <strain evidence="9 10">IL3000</strain>
    </source>
</reference>
<dbReference type="InterPro" id="IPR036380">
    <property type="entry name" value="Isochorismatase-like_sf"/>
</dbReference>
<dbReference type="Pfam" id="PF00857">
    <property type="entry name" value="Isochorismatase"/>
    <property type="match status" value="1"/>
</dbReference>
<dbReference type="AlphaFoldDB" id="F9WI33"/>
<dbReference type="VEuPathDB" id="TriTrypDB:TcIL3000_0_18470"/>
<evidence type="ECO:0000313" key="9">
    <source>
        <dbReference type="EMBL" id="CCD16978.1"/>
    </source>
</evidence>
<dbReference type="EC" id="3.5.1.19" evidence="6"/>